<dbReference type="InterPro" id="IPR017972">
    <property type="entry name" value="Cyt_P450_CS"/>
</dbReference>
<dbReference type="PANTHER" id="PTHR47947:SF20">
    <property type="entry name" value="CYTOCHROME P450 FAMILY PROTEIN"/>
    <property type="match status" value="1"/>
</dbReference>
<accession>A0AAV0MZK1</accession>
<dbReference type="GO" id="GO:0005506">
    <property type="term" value="F:iron ion binding"/>
    <property type="evidence" value="ECO:0007669"/>
    <property type="project" value="InterPro"/>
</dbReference>
<sequence>MEFSFLLFLTLLLIICAFPLLVNSLIPNPNPKQFNPPPSPPAIPILGHLHLIRQPIHRTLQSLSAKYGKILSLRLGSRRVLLVSTPAAVEECFTRHDLAFAGRPQLLAGKYFHYDFTTVFVAPYGDHWRNLRRILNNALFSTASLARFAAVREAETRSLVERIARWGSIWGYRGNVVELKSQIREATFNTMTMAVLGKRYYGGGRGDGDDASDSEANEFKQVMRDIVYLCGKNLIDFLPILQRVDLFRTEKRMAALREKMDKFLQGLVDENRRKLGEEKEEEAVIIEDLLNLQREEPEFLTDQILKGIILVILIGGTDTVATAIEWAMALLLNHPEVMTKLGAEIASKVGQERLVSELDLSNLAYLNHVIDETLRLYPPAPLLGVHQASEDCSVGGYDVRKGTILMVNAWAIHRDPEAWENPTEFVPERFEEGFRNVVVGGGGEGCCKSFPFGLGRRGCPGVAVANRVMGLVLGCLVQGFEWERIGMGAVDMTEGLGLTLPRVEPLNVMCKPRDLAMSLLVEPLDL</sequence>
<dbReference type="Proteomes" id="UP001154282">
    <property type="component" value="Unassembled WGS sequence"/>
</dbReference>
<dbReference type="GO" id="GO:0016705">
    <property type="term" value="F:oxidoreductase activity, acting on paired donors, with incorporation or reduction of molecular oxygen"/>
    <property type="evidence" value="ECO:0007669"/>
    <property type="project" value="InterPro"/>
</dbReference>
<dbReference type="InterPro" id="IPR036396">
    <property type="entry name" value="Cyt_P450_sf"/>
</dbReference>
<evidence type="ECO:0000256" key="9">
    <source>
        <dbReference type="SAM" id="SignalP"/>
    </source>
</evidence>
<dbReference type="AlphaFoldDB" id="A0AAV0MZK1"/>
<evidence type="ECO:0000256" key="8">
    <source>
        <dbReference type="RuleBase" id="RU000461"/>
    </source>
</evidence>
<dbReference type="GO" id="GO:0004497">
    <property type="term" value="F:monooxygenase activity"/>
    <property type="evidence" value="ECO:0007669"/>
    <property type="project" value="UniProtKB-KW"/>
</dbReference>
<organism evidence="10 11">
    <name type="scientific">Linum tenue</name>
    <dbReference type="NCBI Taxonomy" id="586396"/>
    <lineage>
        <taxon>Eukaryota</taxon>
        <taxon>Viridiplantae</taxon>
        <taxon>Streptophyta</taxon>
        <taxon>Embryophyta</taxon>
        <taxon>Tracheophyta</taxon>
        <taxon>Spermatophyta</taxon>
        <taxon>Magnoliopsida</taxon>
        <taxon>eudicotyledons</taxon>
        <taxon>Gunneridae</taxon>
        <taxon>Pentapetalae</taxon>
        <taxon>rosids</taxon>
        <taxon>fabids</taxon>
        <taxon>Malpighiales</taxon>
        <taxon>Linaceae</taxon>
        <taxon>Linum</taxon>
    </lineage>
</organism>
<keyword evidence="6 8" id="KW-0503">Monooxygenase</keyword>
<evidence type="ECO:0008006" key="12">
    <source>
        <dbReference type="Google" id="ProtNLM"/>
    </source>
</evidence>
<dbReference type="EMBL" id="CAMGYJ010000007">
    <property type="protein sequence ID" value="CAI0451640.1"/>
    <property type="molecule type" value="Genomic_DNA"/>
</dbReference>
<evidence type="ECO:0000256" key="7">
    <source>
        <dbReference type="PIRSR" id="PIRSR602401-1"/>
    </source>
</evidence>
<dbReference type="PRINTS" id="PR00463">
    <property type="entry name" value="EP450I"/>
</dbReference>
<evidence type="ECO:0000256" key="3">
    <source>
        <dbReference type="ARBA" id="ARBA00022723"/>
    </source>
</evidence>
<protein>
    <recommendedName>
        <fullName evidence="12">Isoflavone 2'-hydroxylase</fullName>
    </recommendedName>
</protein>
<keyword evidence="2 7" id="KW-0349">Heme</keyword>
<gene>
    <name evidence="10" type="ORF">LITE_LOCUS30935</name>
</gene>
<keyword evidence="5 7" id="KW-0408">Iron</keyword>
<evidence type="ECO:0000256" key="4">
    <source>
        <dbReference type="ARBA" id="ARBA00023002"/>
    </source>
</evidence>
<evidence type="ECO:0000313" key="10">
    <source>
        <dbReference type="EMBL" id="CAI0451640.1"/>
    </source>
</evidence>
<evidence type="ECO:0000313" key="11">
    <source>
        <dbReference type="Proteomes" id="UP001154282"/>
    </source>
</evidence>
<dbReference type="PANTHER" id="PTHR47947">
    <property type="entry name" value="CYTOCHROME P450 82C3-RELATED"/>
    <property type="match status" value="1"/>
</dbReference>
<dbReference type="FunFam" id="1.10.630.10:FF:000081">
    <property type="entry name" value="Cytochrome P450 CYP81N5"/>
    <property type="match status" value="1"/>
</dbReference>
<dbReference type="Pfam" id="PF00067">
    <property type="entry name" value="p450"/>
    <property type="match status" value="1"/>
</dbReference>
<dbReference type="SUPFAM" id="SSF48264">
    <property type="entry name" value="Cytochrome P450"/>
    <property type="match status" value="1"/>
</dbReference>
<dbReference type="InterPro" id="IPR050651">
    <property type="entry name" value="Plant_Cytochrome_P450_Monoox"/>
</dbReference>
<comment type="caution">
    <text evidence="10">The sequence shown here is derived from an EMBL/GenBank/DDBJ whole genome shotgun (WGS) entry which is preliminary data.</text>
</comment>
<name>A0AAV0MZK1_9ROSI</name>
<feature type="binding site" description="axial binding residue" evidence="7">
    <location>
        <position position="459"/>
    </location>
    <ligand>
        <name>heme</name>
        <dbReference type="ChEBI" id="CHEBI:30413"/>
    </ligand>
    <ligandPart>
        <name>Fe</name>
        <dbReference type="ChEBI" id="CHEBI:18248"/>
    </ligandPart>
</feature>
<keyword evidence="9" id="KW-0732">Signal</keyword>
<keyword evidence="4 8" id="KW-0560">Oxidoreductase</keyword>
<dbReference type="InterPro" id="IPR002401">
    <property type="entry name" value="Cyt_P450_E_grp-I"/>
</dbReference>
<comment type="similarity">
    <text evidence="1 8">Belongs to the cytochrome P450 family.</text>
</comment>
<dbReference type="PROSITE" id="PS00086">
    <property type="entry name" value="CYTOCHROME_P450"/>
    <property type="match status" value="1"/>
</dbReference>
<dbReference type="PRINTS" id="PR00385">
    <property type="entry name" value="P450"/>
</dbReference>
<feature type="signal peptide" evidence="9">
    <location>
        <begin position="1"/>
        <end position="24"/>
    </location>
</feature>
<evidence type="ECO:0000256" key="5">
    <source>
        <dbReference type="ARBA" id="ARBA00023004"/>
    </source>
</evidence>
<reference evidence="10" key="1">
    <citation type="submission" date="2022-08" db="EMBL/GenBank/DDBJ databases">
        <authorList>
            <person name="Gutierrez-Valencia J."/>
        </authorList>
    </citation>
    <scope>NUCLEOTIDE SEQUENCE</scope>
</reference>
<keyword evidence="11" id="KW-1185">Reference proteome</keyword>
<dbReference type="Gene3D" id="1.10.630.10">
    <property type="entry name" value="Cytochrome P450"/>
    <property type="match status" value="1"/>
</dbReference>
<keyword evidence="3 7" id="KW-0479">Metal-binding</keyword>
<evidence type="ECO:0000256" key="2">
    <source>
        <dbReference type="ARBA" id="ARBA00022617"/>
    </source>
</evidence>
<dbReference type="GO" id="GO:0020037">
    <property type="term" value="F:heme binding"/>
    <property type="evidence" value="ECO:0007669"/>
    <property type="project" value="InterPro"/>
</dbReference>
<evidence type="ECO:0000256" key="6">
    <source>
        <dbReference type="ARBA" id="ARBA00023033"/>
    </source>
</evidence>
<evidence type="ECO:0000256" key="1">
    <source>
        <dbReference type="ARBA" id="ARBA00010617"/>
    </source>
</evidence>
<dbReference type="InterPro" id="IPR001128">
    <property type="entry name" value="Cyt_P450"/>
</dbReference>
<proteinExistence type="inferred from homology"/>
<comment type="cofactor">
    <cofactor evidence="7">
        <name>heme</name>
        <dbReference type="ChEBI" id="CHEBI:30413"/>
    </cofactor>
</comment>
<feature type="chain" id="PRO_5043426624" description="Isoflavone 2'-hydroxylase" evidence="9">
    <location>
        <begin position="25"/>
        <end position="526"/>
    </location>
</feature>